<gene>
    <name evidence="2" type="ORF">EEDITHA_LOCUS17992</name>
</gene>
<organism evidence="2 3">
    <name type="scientific">Euphydryas editha</name>
    <name type="common">Edith's checkerspot</name>
    <dbReference type="NCBI Taxonomy" id="104508"/>
    <lineage>
        <taxon>Eukaryota</taxon>
        <taxon>Metazoa</taxon>
        <taxon>Ecdysozoa</taxon>
        <taxon>Arthropoda</taxon>
        <taxon>Hexapoda</taxon>
        <taxon>Insecta</taxon>
        <taxon>Pterygota</taxon>
        <taxon>Neoptera</taxon>
        <taxon>Endopterygota</taxon>
        <taxon>Lepidoptera</taxon>
        <taxon>Glossata</taxon>
        <taxon>Ditrysia</taxon>
        <taxon>Papilionoidea</taxon>
        <taxon>Nymphalidae</taxon>
        <taxon>Nymphalinae</taxon>
        <taxon>Euphydryas</taxon>
    </lineage>
</organism>
<dbReference type="AlphaFoldDB" id="A0AAU9UVC5"/>
<name>A0AAU9UVC5_EUPED</name>
<sequence>MLGFDHAARYGIEVKPVGLSRNLQIVKQKSSSSPSSSYQSLSTAERRPPPSTSKATDSKHPPSNGFRRLSSSHLFISWMADRCCACRFVVSTREPFCSIGRQFYELCALPTATSACKSVGLCWQPSFLCGSHADSPVDLSLEVESTKLDLLS</sequence>
<proteinExistence type="predicted"/>
<evidence type="ECO:0000313" key="2">
    <source>
        <dbReference type="EMBL" id="CAH2103486.1"/>
    </source>
</evidence>
<reference evidence="2" key="1">
    <citation type="submission" date="2022-03" db="EMBL/GenBank/DDBJ databases">
        <authorList>
            <person name="Tunstrom K."/>
        </authorList>
    </citation>
    <scope>NUCLEOTIDE SEQUENCE</scope>
</reference>
<dbReference type="EMBL" id="CAKOGL010000026">
    <property type="protein sequence ID" value="CAH2103486.1"/>
    <property type="molecule type" value="Genomic_DNA"/>
</dbReference>
<accession>A0AAU9UVC5</accession>
<feature type="region of interest" description="Disordered" evidence="1">
    <location>
        <begin position="26"/>
        <end position="66"/>
    </location>
</feature>
<keyword evidence="3" id="KW-1185">Reference proteome</keyword>
<comment type="caution">
    <text evidence="2">The sequence shown here is derived from an EMBL/GenBank/DDBJ whole genome shotgun (WGS) entry which is preliminary data.</text>
</comment>
<feature type="compositionally biased region" description="Low complexity" evidence="1">
    <location>
        <begin position="30"/>
        <end position="42"/>
    </location>
</feature>
<evidence type="ECO:0000313" key="3">
    <source>
        <dbReference type="Proteomes" id="UP001153954"/>
    </source>
</evidence>
<dbReference type="Proteomes" id="UP001153954">
    <property type="component" value="Unassembled WGS sequence"/>
</dbReference>
<protein>
    <submittedName>
        <fullName evidence="2">Uncharacterized protein</fullName>
    </submittedName>
</protein>
<evidence type="ECO:0000256" key="1">
    <source>
        <dbReference type="SAM" id="MobiDB-lite"/>
    </source>
</evidence>